<evidence type="ECO:0000259" key="7">
    <source>
        <dbReference type="Pfam" id="PF01578"/>
    </source>
</evidence>
<sequence>MIWNFFVPTAIISIVLWLLAIILLLKKINKKGISFLLGVVGTLLLSIFIIFYWIDIDRPPMRTMAETRLWYSFLVSLVSLGLFKVYKNKILFSLGLFMSTVFLIVDILHPEYHGKYLMPALQSSWFVPHVVVYMIAYAILAASSLSVIAGLFTKSDYNNYLIPAMNLVYPGFAFLTVGMLLGAFWAKIAWGDYWAWDPKETWALLTWLFYLIVIHVQKFLPYKKKLLSNLLVISFVVLLVTWLGIKYLPSAMQSIHVYGG</sequence>
<feature type="transmembrane region" description="Helical" evidence="6">
    <location>
        <begin position="227"/>
        <end position="245"/>
    </location>
</feature>
<evidence type="ECO:0000256" key="3">
    <source>
        <dbReference type="ARBA" id="ARBA00022748"/>
    </source>
</evidence>
<protein>
    <submittedName>
        <fullName evidence="8">Cytochrome C assembly protein</fullName>
    </submittedName>
</protein>
<dbReference type="InterPro" id="IPR045062">
    <property type="entry name" value="Cyt_c_biogenesis_CcsA/CcmC"/>
</dbReference>
<feature type="transmembrane region" description="Helical" evidence="6">
    <location>
        <begin position="164"/>
        <end position="190"/>
    </location>
</feature>
<feature type="transmembrane region" description="Helical" evidence="6">
    <location>
        <begin position="130"/>
        <end position="152"/>
    </location>
</feature>
<keyword evidence="9" id="KW-1185">Reference proteome</keyword>
<comment type="subcellular location">
    <subcellularLocation>
        <location evidence="1">Membrane</location>
        <topology evidence="1">Multi-pass membrane protein</topology>
    </subcellularLocation>
</comment>
<feature type="transmembrane region" description="Helical" evidence="6">
    <location>
        <begin position="91"/>
        <end position="110"/>
    </location>
</feature>
<organism evidence="8 9">
    <name type="scientific">Tenuifilum thalassicum</name>
    <dbReference type="NCBI Taxonomy" id="2590900"/>
    <lineage>
        <taxon>Bacteria</taxon>
        <taxon>Pseudomonadati</taxon>
        <taxon>Bacteroidota</taxon>
        <taxon>Bacteroidia</taxon>
        <taxon>Bacteroidales</taxon>
        <taxon>Tenuifilaceae</taxon>
        <taxon>Tenuifilum</taxon>
    </lineage>
</organism>
<evidence type="ECO:0000256" key="6">
    <source>
        <dbReference type="SAM" id="Phobius"/>
    </source>
</evidence>
<dbReference type="InterPro" id="IPR002541">
    <property type="entry name" value="Cyt_c_assembly"/>
</dbReference>
<dbReference type="GO" id="GO:0020037">
    <property type="term" value="F:heme binding"/>
    <property type="evidence" value="ECO:0007669"/>
    <property type="project" value="InterPro"/>
</dbReference>
<evidence type="ECO:0000256" key="5">
    <source>
        <dbReference type="ARBA" id="ARBA00023136"/>
    </source>
</evidence>
<evidence type="ECO:0000256" key="4">
    <source>
        <dbReference type="ARBA" id="ARBA00022989"/>
    </source>
</evidence>
<keyword evidence="3" id="KW-0201">Cytochrome c-type biogenesis</keyword>
<keyword evidence="4 6" id="KW-1133">Transmembrane helix</keyword>
<feature type="transmembrane region" description="Helical" evidence="6">
    <location>
        <begin position="6"/>
        <end position="25"/>
    </location>
</feature>
<dbReference type="GO" id="GO:0017004">
    <property type="term" value="P:cytochrome complex assembly"/>
    <property type="evidence" value="ECO:0007669"/>
    <property type="project" value="UniProtKB-KW"/>
</dbReference>
<feature type="domain" description="Cytochrome c assembly protein" evidence="7">
    <location>
        <begin position="73"/>
        <end position="248"/>
    </location>
</feature>
<evidence type="ECO:0000313" key="8">
    <source>
        <dbReference type="EMBL" id="QKG79693.1"/>
    </source>
</evidence>
<evidence type="ECO:0000313" key="9">
    <source>
        <dbReference type="Proteomes" id="UP000500961"/>
    </source>
</evidence>
<evidence type="ECO:0000256" key="1">
    <source>
        <dbReference type="ARBA" id="ARBA00004141"/>
    </source>
</evidence>
<dbReference type="Proteomes" id="UP000500961">
    <property type="component" value="Chromosome"/>
</dbReference>
<dbReference type="RefSeq" id="WP_173073704.1">
    <property type="nucleotide sequence ID" value="NZ_CP041345.1"/>
</dbReference>
<reference evidence="8 9" key="1">
    <citation type="submission" date="2019-07" db="EMBL/GenBank/DDBJ databases">
        <title>Thalassofilum flectens gen. nov., sp. nov., a novel moderate thermophilic anaerobe from a shallow sea hot spring in Kunashir Island (Russia), representing a new family in the order Bacteroidales, and proposal of Thalassofilacea fam. nov.</title>
        <authorList>
            <person name="Kochetkova T.V."/>
            <person name="Podosokorskaya O.A."/>
            <person name="Novikov A."/>
            <person name="Elcheninov A.G."/>
            <person name="Toshchakov S.V."/>
            <person name="Kublanov I.V."/>
        </authorList>
    </citation>
    <scope>NUCLEOTIDE SEQUENCE [LARGE SCALE GENOMIC DNA]</scope>
    <source>
        <strain evidence="8 9">38-H</strain>
    </source>
</reference>
<keyword evidence="2 6" id="KW-0812">Transmembrane</keyword>
<dbReference type="KEGG" id="ttz:FHG85_05265"/>
<dbReference type="AlphaFoldDB" id="A0A7D3XZ61"/>
<accession>A0A7D3XZ61</accession>
<dbReference type="EMBL" id="CP041345">
    <property type="protein sequence ID" value="QKG79693.1"/>
    <property type="molecule type" value="Genomic_DNA"/>
</dbReference>
<dbReference type="GO" id="GO:0005886">
    <property type="term" value="C:plasma membrane"/>
    <property type="evidence" value="ECO:0007669"/>
    <property type="project" value="TreeGrafter"/>
</dbReference>
<gene>
    <name evidence="8" type="ORF">FHG85_05265</name>
</gene>
<keyword evidence="5 6" id="KW-0472">Membrane</keyword>
<proteinExistence type="predicted"/>
<dbReference type="PANTHER" id="PTHR30071">
    <property type="entry name" value="HEME EXPORTER PROTEIN C"/>
    <property type="match status" value="1"/>
</dbReference>
<feature type="transmembrane region" description="Helical" evidence="6">
    <location>
        <begin position="202"/>
        <end position="220"/>
    </location>
</feature>
<name>A0A7D3XZ61_9BACT</name>
<dbReference type="Pfam" id="PF01578">
    <property type="entry name" value="Cytochrom_C_asm"/>
    <property type="match status" value="1"/>
</dbReference>
<evidence type="ECO:0000256" key="2">
    <source>
        <dbReference type="ARBA" id="ARBA00022692"/>
    </source>
</evidence>
<feature type="transmembrane region" description="Helical" evidence="6">
    <location>
        <begin position="69"/>
        <end position="86"/>
    </location>
</feature>
<dbReference type="PANTHER" id="PTHR30071:SF1">
    <property type="entry name" value="CYTOCHROME B_B6 PROTEIN-RELATED"/>
    <property type="match status" value="1"/>
</dbReference>
<feature type="transmembrane region" description="Helical" evidence="6">
    <location>
        <begin position="32"/>
        <end position="54"/>
    </location>
</feature>